<dbReference type="InterPro" id="IPR002347">
    <property type="entry name" value="SDR_fam"/>
</dbReference>
<dbReference type="PANTHER" id="PTHR48107:SF12">
    <property type="entry name" value="NAD DEPENDENT EPIMERASE_DEHYDRATASE FAMILY PROTEIN, EXPRESSED"/>
    <property type="match status" value="1"/>
</dbReference>
<feature type="domain" description="Ketoreductase" evidence="3">
    <location>
        <begin position="87"/>
        <end position="279"/>
    </location>
</feature>
<dbReference type="Gene3D" id="3.40.50.720">
    <property type="entry name" value="NAD(P)-binding Rossmann-like Domain"/>
    <property type="match status" value="1"/>
</dbReference>
<proteinExistence type="inferred from homology"/>
<dbReference type="EnsemblPlants" id="OMERI10G09110.1">
    <property type="protein sequence ID" value="OMERI10G09110.1"/>
    <property type="gene ID" value="OMERI10G09110"/>
</dbReference>
<name>A0A0E0EYJ9_9ORYZ</name>
<dbReference type="STRING" id="40149.A0A0E0EYJ9"/>
<dbReference type="InterPro" id="IPR036291">
    <property type="entry name" value="NAD(P)-bd_dom_sf"/>
</dbReference>
<keyword evidence="5" id="KW-1185">Reference proteome</keyword>
<dbReference type="SMART" id="SM00822">
    <property type="entry name" value="PKS_KR"/>
    <property type="match status" value="1"/>
</dbReference>
<keyword evidence="2" id="KW-0560">Oxidoreductase</keyword>
<reference evidence="4" key="2">
    <citation type="submission" date="2018-05" db="EMBL/GenBank/DDBJ databases">
        <title>OmerRS3 (Oryza meridionalis Reference Sequence Version 3).</title>
        <authorList>
            <person name="Zhang J."/>
            <person name="Kudrna D."/>
            <person name="Lee S."/>
            <person name="Talag J."/>
            <person name="Welchert J."/>
            <person name="Wing R.A."/>
        </authorList>
    </citation>
    <scope>NUCLEOTIDE SEQUENCE [LARGE SCALE GENOMIC DNA]</scope>
    <source>
        <strain evidence="4">cv. OR44</strain>
    </source>
</reference>
<dbReference type="GO" id="GO:0016614">
    <property type="term" value="F:oxidoreductase activity, acting on CH-OH group of donors"/>
    <property type="evidence" value="ECO:0007669"/>
    <property type="project" value="UniProtKB-ARBA"/>
</dbReference>
<dbReference type="Gramene" id="OMERI10G09110.1">
    <property type="protein sequence ID" value="OMERI10G09110.1"/>
    <property type="gene ID" value="OMERI10G09110"/>
</dbReference>
<dbReference type="PANTHER" id="PTHR48107">
    <property type="entry name" value="NADPH-DEPENDENT ALDEHYDE REDUCTASE-LIKE PROTEIN, CHLOROPLASTIC-RELATED"/>
    <property type="match status" value="1"/>
</dbReference>
<dbReference type="FunFam" id="3.40.50.720:FF:000084">
    <property type="entry name" value="Short-chain dehydrogenase reductase"/>
    <property type="match status" value="1"/>
</dbReference>
<dbReference type="eggNOG" id="KOG0725">
    <property type="taxonomic scope" value="Eukaryota"/>
</dbReference>
<organism evidence="4">
    <name type="scientific">Oryza meridionalis</name>
    <dbReference type="NCBI Taxonomy" id="40149"/>
    <lineage>
        <taxon>Eukaryota</taxon>
        <taxon>Viridiplantae</taxon>
        <taxon>Streptophyta</taxon>
        <taxon>Embryophyta</taxon>
        <taxon>Tracheophyta</taxon>
        <taxon>Spermatophyta</taxon>
        <taxon>Magnoliopsida</taxon>
        <taxon>Liliopsida</taxon>
        <taxon>Poales</taxon>
        <taxon>Poaceae</taxon>
        <taxon>BOP clade</taxon>
        <taxon>Oryzoideae</taxon>
        <taxon>Oryzeae</taxon>
        <taxon>Oryzinae</taxon>
        <taxon>Oryza</taxon>
    </lineage>
</organism>
<dbReference type="SUPFAM" id="SSF51735">
    <property type="entry name" value="NAD(P)-binding Rossmann-fold domains"/>
    <property type="match status" value="1"/>
</dbReference>
<reference evidence="4" key="1">
    <citation type="submission" date="2015-04" db="UniProtKB">
        <authorList>
            <consortium name="EnsemblPlants"/>
        </authorList>
    </citation>
    <scope>IDENTIFICATION</scope>
</reference>
<evidence type="ECO:0000256" key="2">
    <source>
        <dbReference type="ARBA" id="ARBA00023002"/>
    </source>
</evidence>
<sequence>MNMIIHNTSITIAVKINPAQCHRLRHIYSFWSSIKRTLACPSCTSSTHQKILLARPNKHAKQQHPERVSACEAMAAPAASALPLDGRVALVTGGSRGIGREVCAHLASLGARVVVNYASNSANADAFAADLNSRGAAALPRAVAVRADVSDPAAVRALFDRAEEAFGTPPHIVVACAGLLESKYPSLADTAVEDFDAMLAVNVRGTFLVCREAANRIPAGAGGRVVTFSSSILGTLLPGYAAYTATNGAVEAMTRIMAKEVAAKGMTANVVAPGPVRTELFMAGKDEAFVRKVEERSMGRIAETTDVAPVVAFLVSDAAAWVNGQVIRVNGGFA</sequence>
<protein>
    <recommendedName>
        <fullName evidence="3">Ketoreductase domain-containing protein</fullName>
    </recommendedName>
</protein>
<dbReference type="Pfam" id="PF13561">
    <property type="entry name" value="adh_short_C2"/>
    <property type="match status" value="1"/>
</dbReference>
<dbReference type="Proteomes" id="UP000008021">
    <property type="component" value="Chromosome 10"/>
</dbReference>
<comment type="similarity">
    <text evidence="1">Belongs to the short-chain dehydrogenases/reductases (SDR) family.</text>
</comment>
<dbReference type="AlphaFoldDB" id="A0A0E0EYJ9"/>
<dbReference type="InterPro" id="IPR057326">
    <property type="entry name" value="KR_dom"/>
</dbReference>
<accession>A0A0E0EYJ9</accession>
<evidence type="ECO:0000256" key="1">
    <source>
        <dbReference type="ARBA" id="ARBA00006484"/>
    </source>
</evidence>
<dbReference type="PRINTS" id="PR00081">
    <property type="entry name" value="GDHRDH"/>
</dbReference>
<dbReference type="HOGENOM" id="CLU_010194_1_3_1"/>
<evidence type="ECO:0000313" key="4">
    <source>
        <dbReference type="EnsemblPlants" id="OMERI10G09110.1"/>
    </source>
</evidence>
<evidence type="ECO:0000313" key="5">
    <source>
        <dbReference type="Proteomes" id="UP000008021"/>
    </source>
</evidence>
<evidence type="ECO:0000259" key="3">
    <source>
        <dbReference type="SMART" id="SM00822"/>
    </source>
</evidence>